<organism evidence="1 2">
    <name type="scientific">Rhynchosporium agropyri</name>
    <dbReference type="NCBI Taxonomy" id="914238"/>
    <lineage>
        <taxon>Eukaryota</taxon>
        <taxon>Fungi</taxon>
        <taxon>Dikarya</taxon>
        <taxon>Ascomycota</taxon>
        <taxon>Pezizomycotina</taxon>
        <taxon>Leotiomycetes</taxon>
        <taxon>Helotiales</taxon>
        <taxon>Ploettnerulaceae</taxon>
        <taxon>Rhynchosporium</taxon>
    </lineage>
</organism>
<keyword evidence="2" id="KW-1185">Reference proteome</keyword>
<name>A0A1E1K7N3_9HELO</name>
<dbReference type="EMBL" id="FJUX01000017">
    <property type="protein sequence ID" value="CZS94089.1"/>
    <property type="molecule type" value="Genomic_DNA"/>
</dbReference>
<gene>
    <name evidence="1" type="ORF">RAG0_04121</name>
</gene>
<reference evidence="2" key="1">
    <citation type="submission" date="2016-03" db="EMBL/GenBank/DDBJ databases">
        <authorList>
            <person name="Guldener U."/>
        </authorList>
    </citation>
    <scope>NUCLEOTIDE SEQUENCE [LARGE SCALE GENOMIC DNA]</scope>
    <source>
        <strain evidence="2">04CH-RAC-A.6.1</strain>
    </source>
</reference>
<accession>A0A1E1K7N3</accession>
<evidence type="ECO:0000313" key="2">
    <source>
        <dbReference type="Proteomes" id="UP000178912"/>
    </source>
</evidence>
<dbReference type="AlphaFoldDB" id="A0A1E1K7N3"/>
<evidence type="ECO:0000313" key="1">
    <source>
        <dbReference type="EMBL" id="CZS94089.1"/>
    </source>
</evidence>
<dbReference type="Proteomes" id="UP000178912">
    <property type="component" value="Unassembled WGS sequence"/>
</dbReference>
<proteinExistence type="predicted"/>
<protein>
    <submittedName>
        <fullName evidence="1">Uncharacterized protein</fullName>
    </submittedName>
</protein>
<sequence>MNHLLLLCCQFSRRLERLFVVLSEARCTSLSRDENEISLSHQRQSNMIGSPTDDLNIGLRTLFALLVLLKREWTGREQ</sequence>